<accession>A0ABW9UU22</accession>
<proteinExistence type="inferred from homology"/>
<keyword evidence="13" id="KW-1185">Reference proteome</keyword>
<dbReference type="Proteomes" id="UP000444401">
    <property type="component" value="Unassembled WGS sequence"/>
</dbReference>
<evidence type="ECO:0000256" key="7">
    <source>
        <dbReference type="ARBA" id="ARBA00023237"/>
    </source>
</evidence>
<feature type="domain" description="POTRA" evidence="11">
    <location>
        <begin position="59"/>
        <end position="126"/>
    </location>
</feature>
<feature type="domain" description="POTRA" evidence="11">
    <location>
        <begin position="380"/>
        <end position="454"/>
    </location>
</feature>
<organism evidence="12 13">
    <name type="scientific">Pelagerythrobacter marinus</name>
    <dbReference type="NCBI Taxonomy" id="538382"/>
    <lineage>
        <taxon>Bacteria</taxon>
        <taxon>Pseudomonadati</taxon>
        <taxon>Pseudomonadota</taxon>
        <taxon>Alphaproteobacteria</taxon>
        <taxon>Sphingomonadales</taxon>
        <taxon>Erythrobacteraceae</taxon>
        <taxon>Pelagerythrobacter</taxon>
    </lineage>
</organism>
<dbReference type="InterPro" id="IPR039910">
    <property type="entry name" value="D15-like"/>
</dbReference>
<dbReference type="InterPro" id="IPR010827">
    <property type="entry name" value="BamA/TamA_POTRA"/>
</dbReference>
<evidence type="ECO:0000259" key="11">
    <source>
        <dbReference type="PROSITE" id="PS51779"/>
    </source>
</evidence>
<evidence type="ECO:0000256" key="9">
    <source>
        <dbReference type="NCBIfam" id="TIGR03303"/>
    </source>
</evidence>
<name>A0ABW9UU22_9SPHN</name>
<sequence precursor="true">MTEREKAAGAFGKTGARFALALLGGTMLAGVPAPSLAQDAGAPAQPAAAQQPAPAPSGDTIQSITVVGAQRLEAGTILSYIEMRAGDTYTQALADQALKDLYATELFSDASIRNDAGTVVISVTENPVINRIILEGNKRIKNDKILPEIRLAPRQIFTRSKVRADTARIIELYKRQGRFAASVEPKTVELSQNRVDIVFEISEGPKSKVRQINILGNEEFDDGELKSEMVTKEARFFRFFSSNTSYDPDRLAFDQQKLRQFYLTEGYTDFRVVSAVAELTPDKRDFIITYVVEEGDRYRFGDVEVDSQIRDFDSERMTSNLAIKSGDWYNAKLVEDTVEQMNELAGTFGYAFADTQPQFVRNPEDLTMDVTFVLREAPRVYVERVDVNGNTLTQDKVIRREFRVAEGDAFNSLQVKRSTNRIKSLGYFQENFEIEQKEGSAPDRIVLEANVEEQPTGELQLSAGFSSIENFILAGSIKQNNFRGRGQTVGASVNYSRYSRSAALSFTEPYVFDRNISTGIDIYRKDYNSFNFTNNDRNRTFEQSTTGFSLRLGVPLTEYISAIGSYTLNYDDVSLDEFTYYSDIDGDGVAECDPVLAGRYLCEAVGTRLSSILGLTVSMRTIDNPYRPTRGHTLSLSTEFAGLGGDVKYLRLRAKGAKYWPVFGGFIFSLQGEGGVIKGLEDRGPGVDDVRLTDRFFLGEPQFRGFDIRGVGPRVLRQPIRDTDGDGVGELITDRDQVGDDALGGNAYYLGRAELEIPLGSGAREMGLRPSIFVDVGALFNVTRPVLQSSPFPDGIQRQLFDNDGNPLYVDPDDPTQWTTDPTDGSGNPNDPWMYQVAAPFQEVFLGDSASPRVSVGIGVNWNSPFGPFRIDFAHVLRKEPGDDTKKFTFNVGTQF</sequence>
<comment type="function">
    <text evidence="8">Part of the outer membrane protein assembly complex, which is involved in assembly and insertion of beta-barrel proteins into the outer membrane.</text>
</comment>
<dbReference type="HAMAP" id="MF_01430">
    <property type="entry name" value="OM_assembly_BamA"/>
    <property type="match status" value="1"/>
</dbReference>
<dbReference type="RefSeq" id="WP_160733217.1">
    <property type="nucleotide sequence ID" value="NZ_WTYO01000002.1"/>
</dbReference>
<evidence type="ECO:0000256" key="2">
    <source>
        <dbReference type="ARBA" id="ARBA00022452"/>
    </source>
</evidence>
<dbReference type="PANTHER" id="PTHR12815">
    <property type="entry name" value="SORTING AND ASSEMBLY MACHINERY SAMM50 PROTEIN FAMILY MEMBER"/>
    <property type="match status" value="1"/>
</dbReference>
<evidence type="ECO:0000256" key="1">
    <source>
        <dbReference type="ARBA" id="ARBA00004370"/>
    </source>
</evidence>
<comment type="subunit">
    <text evidence="8">Part of the Bam complex.</text>
</comment>
<dbReference type="PANTHER" id="PTHR12815:SF23">
    <property type="entry name" value="OUTER MEMBRANE PROTEIN ASSEMBLY FACTOR BAMA"/>
    <property type="match status" value="1"/>
</dbReference>
<protein>
    <recommendedName>
        <fullName evidence="8 9">Outer membrane protein assembly factor BamA</fullName>
    </recommendedName>
</protein>
<reference evidence="12 13" key="1">
    <citation type="submission" date="2019-12" db="EMBL/GenBank/DDBJ databases">
        <title>Genomic-based taxomic classification of the family Erythrobacteraceae.</title>
        <authorList>
            <person name="Xu L."/>
        </authorList>
    </citation>
    <scope>NUCLEOTIDE SEQUENCE [LARGE SCALE GENOMIC DNA]</scope>
    <source>
        <strain evidence="12 13">H32</strain>
    </source>
</reference>
<comment type="caution">
    <text evidence="12">The sequence shown here is derived from an EMBL/GenBank/DDBJ whole genome shotgun (WGS) entry which is preliminary data.</text>
</comment>
<dbReference type="InterPro" id="IPR000184">
    <property type="entry name" value="Bac_surfAg_D15"/>
</dbReference>
<keyword evidence="6 8" id="KW-0472">Membrane</keyword>
<feature type="compositionally biased region" description="Low complexity" evidence="10">
    <location>
        <begin position="39"/>
        <end position="52"/>
    </location>
</feature>
<feature type="region of interest" description="Disordered" evidence="10">
    <location>
        <begin position="39"/>
        <end position="59"/>
    </location>
</feature>
<dbReference type="Gene3D" id="2.40.160.50">
    <property type="entry name" value="membrane protein fhac: a member of the omp85/tpsb transporter family"/>
    <property type="match status" value="1"/>
</dbReference>
<keyword evidence="5 8" id="KW-0677">Repeat</keyword>
<evidence type="ECO:0000256" key="8">
    <source>
        <dbReference type="HAMAP-Rule" id="MF_01430"/>
    </source>
</evidence>
<comment type="similarity">
    <text evidence="8">Belongs to the BamA family.</text>
</comment>
<dbReference type="PROSITE" id="PS51779">
    <property type="entry name" value="POTRA"/>
    <property type="match status" value="4"/>
</dbReference>
<dbReference type="Pfam" id="PF07244">
    <property type="entry name" value="POTRA"/>
    <property type="match status" value="4"/>
</dbReference>
<evidence type="ECO:0000256" key="6">
    <source>
        <dbReference type="ARBA" id="ARBA00023136"/>
    </source>
</evidence>
<dbReference type="NCBIfam" id="TIGR03303">
    <property type="entry name" value="OM_YaeT"/>
    <property type="match status" value="1"/>
</dbReference>
<dbReference type="Gene3D" id="3.10.20.310">
    <property type="entry name" value="membrane protein fhac"/>
    <property type="match status" value="5"/>
</dbReference>
<evidence type="ECO:0000256" key="10">
    <source>
        <dbReference type="SAM" id="MobiDB-lite"/>
    </source>
</evidence>
<dbReference type="InterPro" id="IPR034746">
    <property type="entry name" value="POTRA"/>
</dbReference>
<evidence type="ECO:0000313" key="12">
    <source>
        <dbReference type="EMBL" id="MXO68080.1"/>
    </source>
</evidence>
<dbReference type="EMBL" id="WTYO01000002">
    <property type="protein sequence ID" value="MXO68080.1"/>
    <property type="molecule type" value="Genomic_DNA"/>
</dbReference>
<keyword evidence="3 8" id="KW-0812">Transmembrane</keyword>
<feature type="domain" description="POTRA" evidence="11">
    <location>
        <begin position="207"/>
        <end position="295"/>
    </location>
</feature>
<keyword evidence="7 8" id="KW-0998">Cell outer membrane</keyword>
<keyword evidence="4 8" id="KW-0732">Signal</keyword>
<feature type="domain" description="POTRA" evidence="11">
    <location>
        <begin position="127"/>
        <end position="204"/>
    </location>
</feature>
<keyword evidence="2 8" id="KW-1134">Transmembrane beta strand</keyword>
<evidence type="ECO:0000256" key="5">
    <source>
        <dbReference type="ARBA" id="ARBA00022737"/>
    </source>
</evidence>
<gene>
    <name evidence="8 12" type="primary">bamA</name>
    <name evidence="12" type="ORF">GRI72_04460</name>
</gene>
<evidence type="ECO:0000256" key="3">
    <source>
        <dbReference type="ARBA" id="ARBA00022692"/>
    </source>
</evidence>
<dbReference type="InterPro" id="IPR023707">
    <property type="entry name" value="OM_assembly_BamA"/>
</dbReference>
<feature type="signal peptide" evidence="8">
    <location>
        <begin position="1"/>
        <end position="37"/>
    </location>
</feature>
<comment type="subcellular location">
    <subcellularLocation>
        <location evidence="8">Cell outer membrane</location>
    </subcellularLocation>
    <subcellularLocation>
        <location evidence="1">Membrane</location>
    </subcellularLocation>
</comment>
<evidence type="ECO:0000313" key="13">
    <source>
        <dbReference type="Proteomes" id="UP000444401"/>
    </source>
</evidence>
<feature type="chain" id="PRO_5044937965" description="Outer membrane protein assembly factor BamA" evidence="8">
    <location>
        <begin position="38"/>
        <end position="896"/>
    </location>
</feature>
<dbReference type="PIRSF" id="PIRSF006076">
    <property type="entry name" value="OM_assembly_OMP85"/>
    <property type="match status" value="1"/>
</dbReference>
<dbReference type="Pfam" id="PF01103">
    <property type="entry name" value="Omp85"/>
    <property type="match status" value="1"/>
</dbReference>
<evidence type="ECO:0000256" key="4">
    <source>
        <dbReference type="ARBA" id="ARBA00022729"/>
    </source>
</evidence>